<accession>A0A0E3PUA1</accession>
<dbReference type="PANTHER" id="PTHR45947:SF3">
    <property type="entry name" value="SULFOQUINOVOSYL TRANSFERASE SQD2"/>
    <property type="match status" value="1"/>
</dbReference>
<feature type="domain" description="Glycosyltransferase subfamily 4-like N-terminal" evidence="2">
    <location>
        <begin position="26"/>
        <end position="198"/>
    </location>
</feature>
<evidence type="ECO:0000313" key="3">
    <source>
        <dbReference type="EMBL" id="AKB39163.1"/>
    </source>
</evidence>
<evidence type="ECO:0000259" key="2">
    <source>
        <dbReference type="Pfam" id="PF13439"/>
    </source>
</evidence>
<dbReference type="InterPro" id="IPR050194">
    <property type="entry name" value="Glycosyltransferase_grp1"/>
</dbReference>
<gene>
    <name evidence="3" type="ORF">MSMAW_0172</name>
</gene>
<dbReference type="EC" id="2.4.1.-" evidence="3"/>
<dbReference type="InterPro" id="IPR028098">
    <property type="entry name" value="Glyco_trans_4-like_N"/>
</dbReference>
<dbReference type="Proteomes" id="UP000033058">
    <property type="component" value="Chromosome"/>
</dbReference>
<organism evidence="3 4">
    <name type="scientific">Methanosarcina mazei WWM610</name>
    <dbReference type="NCBI Taxonomy" id="1434117"/>
    <lineage>
        <taxon>Archaea</taxon>
        <taxon>Methanobacteriati</taxon>
        <taxon>Methanobacteriota</taxon>
        <taxon>Stenosarchaea group</taxon>
        <taxon>Methanomicrobia</taxon>
        <taxon>Methanosarcinales</taxon>
        <taxon>Methanosarcinaceae</taxon>
        <taxon>Methanosarcina</taxon>
    </lineage>
</organism>
<dbReference type="Pfam" id="PF13439">
    <property type="entry name" value="Glyco_transf_4"/>
    <property type="match status" value="1"/>
</dbReference>
<evidence type="ECO:0000259" key="1">
    <source>
        <dbReference type="Pfam" id="PF00534"/>
    </source>
</evidence>
<dbReference type="PANTHER" id="PTHR45947">
    <property type="entry name" value="SULFOQUINOVOSYL TRANSFERASE SQD2"/>
    <property type="match status" value="1"/>
</dbReference>
<evidence type="ECO:0000313" key="4">
    <source>
        <dbReference type="Proteomes" id="UP000033058"/>
    </source>
</evidence>
<dbReference type="GeneID" id="24849766"/>
<sequence>MRVLEVCQEFPNRYYPQLGTFIKQSIDSIANQGVELTVISPKAFVLPFSAFPYHNFSKLPGIEHTEKYDLHYPRYFYAVPKKYFYPLTGMSYSYFVSGYAMKNINLKPELIHAHFSYPDGYGMMKLAKKWEVPLVISALGTIERKVAYEGSYTSKQIIEAMNFADRILSVSEDLKTHIVNLGIDENKVDVVPNGVDTEIFRPAGKEYARNVLNLPQEKKIVLFIGALRKIKGVDYLIEAAKSFVNKNTDLYMVGRDDGLRKSLEKRAEELKISGFIKFTGPVTHEEIPLWISAADMLVLPSLSEGRPNVVLEALSCEVPVVATDVGGIPELMVEGETGYLVPSKNPVQLSEKINKLLENESRREKMGKFGRKSIIQRGLTWESHAKKTIDIYSELLARSSK</sequence>
<feature type="domain" description="Glycosyl transferase family 1" evidence="1">
    <location>
        <begin position="207"/>
        <end position="372"/>
    </location>
</feature>
<name>A0A0E3PUA1_METMZ</name>
<dbReference type="RefSeq" id="WP_048039471.1">
    <property type="nucleotide sequence ID" value="NZ_CP009509.1"/>
</dbReference>
<dbReference type="InterPro" id="IPR001296">
    <property type="entry name" value="Glyco_trans_1"/>
</dbReference>
<dbReference type="PATRIC" id="fig|1434117.4.peg.200"/>
<dbReference type="GO" id="GO:0016757">
    <property type="term" value="F:glycosyltransferase activity"/>
    <property type="evidence" value="ECO:0007669"/>
    <property type="project" value="UniProtKB-KW"/>
</dbReference>
<dbReference type="AlphaFoldDB" id="A0A0E3PUA1"/>
<reference evidence="3 4" key="1">
    <citation type="submission" date="2014-07" db="EMBL/GenBank/DDBJ databases">
        <title>Methanogenic archaea and the global carbon cycle.</title>
        <authorList>
            <person name="Henriksen J.R."/>
            <person name="Luke J."/>
            <person name="Reinhart S."/>
            <person name="Benedict M.N."/>
            <person name="Youngblut N.D."/>
            <person name="Metcalf M.E."/>
            <person name="Whitaker R.J."/>
            <person name="Metcalf W.W."/>
        </authorList>
    </citation>
    <scope>NUCLEOTIDE SEQUENCE [LARGE SCALE GENOMIC DNA]</scope>
    <source>
        <strain evidence="3 4">WWM610</strain>
    </source>
</reference>
<dbReference type="SUPFAM" id="SSF53756">
    <property type="entry name" value="UDP-Glycosyltransferase/glycogen phosphorylase"/>
    <property type="match status" value="1"/>
</dbReference>
<keyword evidence="3" id="KW-0328">Glycosyltransferase</keyword>
<dbReference type="Gene3D" id="3.40.50.2000">
    <property type="entry name" value="Glycogen Phosphorylase B"/>
    <property type="match status" value="2"/>
</dbReference>
<protein>
    <submittedName>
        <fullName evidence="3">Glycosyltransferase</fullName>
        <ecNumber evidence="3">2.4.1.-</ecNumber>
    </submittedName>
</protein>
<dbReference type="EMBL" id="CP009509">
    <property type="protein sequence ID" value="AKB39163.1"/>
    <property type="molecule type" value="Genomic_DNA"/>
</dbReference>
<dbReference type="Pfam" id="PF00534">
    <property type="entry name" value="Glycos_transf_1"/>
    <property type="match status" value="1"/>
</dbReference>
<keyword evidence="3" id="KW-0808">Transferase</keyword>
<dbReference type="HOGENOM" id="CLU_009583_2_4_2"/>
<proteinExistence type="predicted"/>